<name>A0ABY5ZPG1_9BACT</name>
<dbReference type="RefSeq" id="WP_260749381.1">
    <property type="nucleotide sequence ID" value="NZ_CP092109.1"/>
</dbReference>
<evidence type="ECO:0000313" key="2">
    <source>
        <dbReference type="EMBL" id="UWZ81013.1"/>
    </source>
</evidence>
<keyword evidence="1" id="KW-0812">Transmembrane</keyword>
<keyword evidence="1" id="KW-1133">Transmembrane helix</keyword>
<dbReference type="Proteomes" id="UP001060414">
    <property type="component" value="Chromosome"/>
</dbReference>
<proteinExistence type="predicted"/>
<accession>A0ABY5ZPG1</accession>
<protein>
    <submittedName>
        <fullName evidence="2">FixH family protein</fullName>
    </submittedName>
</protein>
<feature type="transmembrane region" description="Helical" evidence="1">
    <location>
        <begin position="12"/>
        <end position="35"/>
    </location>
</feature>
<evidence type="ECO:0000313" key="3">
    <source>
        <dbReference type="Proteomes" id="UP001060414"/>
    </source>
</evidence>
<sequence length="150" mass="16168">MKLKRPPFDRRIPIIIVMLGTLSVLLTLGGLNLSLRGLPDPTISEPGEPTRNFPTEERAAEGFSWDLHLSIEGGRVEARLRDPQGEPVSGGQGLLTLAPGGQEPRDLPMREAAPGLYVADLPRDLAAPVQARIRIARGAAHIARGVLITF</sequence>
<reference evidence="2" key="1">
    <citation type="journal article" date="2022" name="Environ. Microbiol.">
        <title>Geoalkalibacter halelectricus SAP #1 sp. nov. possessing extracellular electron transfer and mineral#reducing capabilities from a haloalkaline environment.</title>
        <authorList>
            <person name="Yadav S."/>
            <person name="Singh R."/>
            <person name="Sundharam S.S."/>
            <person name="Chaudhary S."/>
            <person name="Krishnamurthi S."/>
            <person name="Patil S.A."/>
        </authorList>
    </citation>
    <scope>NUCLEOTIDE SEQUENCE</scope>
    <source>
        <strain evidence="2">SAP-1</strain>
    </source>
</reference>
<evidence type="ECO:0000256" key="1">
    <source>
        <dbReference type="SAM" id="Phobius"/>
    </source>
</evidence>
<keyword evidence="1" id="KW-0472">Membrane</keyword>
<keyword evidence="3" id="KW-1185">Reference proteome</keyword>
<gene>
    <name evidence="2" type="ORF">L9S41_06355</name>
</gene>
<organism evidence="2 3">
    <name type="scientific">Geoalkalibacter halelectricus</name>
    <dbReference type="NCBI Taxonomy" id="2847045"/>
    <lineage>
        <taxon>Bacteria</taxon>
        <taxon>Pseudomonadati</taxon>
        <taxon>Thermodesulfobacteriota</taxon>
        <taxon>Desulfuromonadia</taxon>
        <taxon>Desulfuromonadales</taxon>
        <taxon>Geoalkalibacteraceae</taxon>
        <taxon>Geoalkalibacter</taxon>
    </lineage>
</organism>
<dbReference type="EMBL" id="CP092109">
    <property type="protein sequence ID" value="UWZ81013.1"/>
    <property type="molecule type" value="Genomic_DNA"/>
</dbReference>